<accession>A0AAN6PT39</accession>
<evidence type="ECO:0000256" key="1">
    <source>
        <dbReference type="SAM" id="SignalP"/>
    </source>
</evidence>
<protein>
    <recommendedName>
        <fullName evidence="4">Malate dehydrogenase</fullName>
    </recommendedName>
</protein>
<feature type="chain" id="PRO_5042884960" description="Malate dehydrogenase" evidence="1">
    <location>
        <begin position="18"/>
        <end position="254"/>
    </location>
</feature>
<organism evidence="2 3">
    <name type="scientific">Parachaetomium inaequale</name>
    <dbReference type="NCBI Taxonomy" id="2588326"/>
    <lineage>
        <taxon>Eukaryota</taxon>
        <taxon>Fungi</taxon>
        <taxon>Dikarya</taxon>
        <taxon>Ascomycota</taxon>
        <taxon>Pezizomycotina</taxon>
        <taxon>Sordariomycetes</taxon>
        <taxon>Sordariomycetidae</taxon>
        <taxon>Sordariales</taxon>
        <taxon>Chaetomiaceae</taxon>
        <taxon>Parachaetomium</taxon>
    </lineage>
</organism>
<dbReference type="Pfam" id="PF11937">
    <property type="entry name" value="DUF3455"/>
    <property type="match status" value="1"/>
</dbReference>
<keyword evidence="3" id="KW-1185">Reference proteome</keyword>
<comment type="caution">
    <text evidence="2">The sequence shown here is derived from an EMBL/GenBank/DDBJ whole genome shotgun (WGS) entry which is preliminary data.</text>
</comment>
<dbReference type="PANTHER" id="PTHR35567">
    <property type="entry name" value="MALATE DEHYDROGENASE (AFU_ORTHOLOGUE AFUA_2G13800)"/>
    <property type="match status" value="1"/>
</dbReference>
<evidence type="ECO:0008006" key="4">
    <source>
        <dbReference type="Google" id="ProtNLM"/>
    </source>
</evidence>
<evidence type="ECO:0000313" key="3">
    <source>
        <dbReference type="Proteomes" id="UP001303115"/>
    </source>
</evidence>
<gene>
    <name evidence="2" type="ORF">C8A01DRAFT_11767</name>
</gene>
<reference evidence="3" key="1">
    <citation type="journal article" date="2023" name="Mol. Phylogenet. Evol.">
        <title>Genome-scale phylogeny and comparative genomics of the fungal order Sordariales.</title>
        <authorList>
            <person name="Hensen N."/>
            <person name="Bonometti L."/>
            <person name="Westerberg I."/>
            <person name="Brannstrom I.O."/>
            <person name="Guillou S."/>
            <person name="Cros-Aarteil S."/>
            <person name="Calhoun S."/>
            <person name="Haridas S."/>
            <person name="Kuo A."/>
            <person name="Mondo S."/>
            <person name="Pangilinan J."/>
            <person name="Riley R."/>
            <person name="LaButti K."/>
            <person name="Andreopoulos B."/>
            <person name="Lipzen A."/>
            <person name="Chen C."/>
            <person name="Yan M."/>
            <person name="Daum C."/>
            <person name="Ng V."/>
            <person name="Clum A."/>
            <person name="Steindorff A."/>
            <person name="Ohm R.A."/>
            <person name="Martin F."/>
            <person name="Silar P."/>
            <person name="Natvig D.O."/>
            <person name="Lalanne C."/>
            <person name="Gautier V."/>
            <person name="Ament-Velasquez S.L."/>
            <person name="Kruys A."/>
            <person name="Hutchinson M.I."/>
            <person name="Powell A.J."/>
            <person name="Barry K."/>
            <person name="Miller A.N."/>
            <person name="Grigoriev I.V."/>
            <person name="Debuchy R."/>
            <person name="Gladieux P."/>
            <person name="Hiltunen Thoren M."/>
            <person name="Johannesson H."/>
        </authorList>
    </citation>
    <scope>NUCLEOTIDE SEQUENCE [LARGE SCALE GENOMIC DNA]</scope>
    <source>
        <strain evidence="3">CBS 284.82</strain>
    </source>
</reference>
<sequence length="254" mass="26096">MHASLVFVSALAASVWAAPTYPKIDADASIPDNIRTLSEYFNLLASKVQDSRILDSPPSCDLSHVSLPAAASGLPSPSPDLTLRHIAIGRGTQNYTCDPSAPSEAPKAAGALAQLFNASCLAATSPDLATTLARASLHFAVAQSDATDRLAPSNLARSGVHFFTDATTALFKLDVSPALQLGELPCGKNASVAAPVDAPRGLKGEAAVAWLKLNAKVGATGGLQEVFRVETVGGSPPATCAGMPGTFEIQYATQ</sequence>
<name>A0AAN6PT39_9PEZI</name>
<keyword evidence="1" id="KW-0732">Signal</keyword>
<dbReference type="Pfam" id="PF11693">
    <property type="entry name" value="DUF2990"/>
    <property type="match status" value="1"/>
</dbReference>
<dbReference type="InterPro" id="IPR021706">
    <property type="entry name" value="DUF2990"/>
</dbReference>
<dbReference type="PANTHER" id="PTHR35567:SF1">
    <property type="entry name" value="CONSERVED FUNGAL PROTEIN (AFU_ORTHOLOGUE AFUA_1G14230)"/>
    <property type="match status" value="1"/>
</dbReference>
<feature type="signal peptide" evidence="1">
    <location>
        <begin position="1"/>
        <end position="17"/>
    </location>
</feature>
<proteinExistence type="predicted"/>
<dbReference type="AlphaFoldDB" id="A0AAN6PT39"/>
<evidence type="ECO:0000313" key="2">
    <source>
        <dbReference type="EMBL" id="KAK4044834.1"/>
    </source>
</evidence>
<dbReference type="InterPro" id="IPR021851">
    <property type="entry name" value="DUF3455"/>
</dbReference>
<dbReference type="EMBL" id="MU854316">
    <property type="protein sequence ID" value="KAK4044834.1"/>
    <property type="molecule type" value="Genomic_DNA"/>
</dbReference>
<dbReference type="Proteomes" id="UP001303115">
    <property type="component" value="Unassembled WGS sequence"/>
</dbReference>